<evidence type="ECO:0000256" key="1">
    <source>
        <dbReference type="ARBA" id="ARBA00004141"/>
    </source>
</evidence>
<dbReference type="GO" id="GO:0005319">
    <property type="term" value="F:lipid transporter activity"/>
    <property type="evidence" value="ECO:0007669"/>
    <property type="project" value="TreeGrafter"/>
</dbReference>
<evidence type="ECO:0000313" key="7">
    <source>
        <dbReference type="Ensembl" id="ENSNNAP00000015242.1"/>
    </source>
</evidence>
<dbReference type="InterPro" id="IPR026082">
    <property type="entry name" value="ABCA"/>
</dbReference>
<protein>
    <recommendedName>
        <fullName evidence="6">ABC-2 type transporter transmembrane domain-containing protein</fullName>
    </recommendedName>
</protein>
<proteinExistence type="predicted"/>
<accession>A0A8C6XIW2</accession>
<sequence>RTHAQSRNCTLVTWQPKRKILVTLIETCLPLLFAAILIGLRHRVHSVNHPNATLYHSKEANELPRIFHRRHSGVPWELAYVPSNNTAVQNIAERVEKDLKIKARWFPSEKEFERYIRFDNHSGNILAGVVFENCVGNSQDPLPLQVSYRLRFKYSPRNAPPSERTGLNPNLDRDWNTHYLFPLFQLPGPREAKSDDGGTPGYFREGFLAVQHAVDMAIIQYHANTSTSDLLDRVNSSRYHFWIQRFPYPPYVNDLFLIAIQNQLPLLLMLSFTYTSLNIVRAVVHEKEKKLKEYMRMMGLSNWLHWSAWFLLFFLFLLVSIFFVTILFCVSEQGAVLANSDPTLVFTFLAVFCISTISFSFMVSTFFSKANVAAAAGGFLYFFSYIPYFFISPRYDHMTHSQKLSSCLISNVAMAMGAQLIGMFEGKGEHSVSVDDNFTMAHVLGMLLLDSAIYGLVAWYMENVFPGEYGIPQPWYFFVMVSTGHLSLSLFICPSIYLYSISLSSISLSNIYLPIHPSIHPSIIYLLNFHSHLSDKK</sequence>
<feature type="transmembrane region" description="Helical" evidence="5">
    <location>
        <begin position="343"/>
        <end position="367"/>
    </location>
</feature>
<reference evidence="7" key="2">
    <citation type="submission" date="2025-09" db="UniProtKB">
        <authorList>
            <consortium name="Ensembl"/>
        </authorList>
    </citation>
    <scope>IDENTIFICATION</scope>
</reference>
<dbReference type="GeneTree" id="ENSGT00940000155289"/>
<evidence type="ECO:0000256" key="2">
    <source>
        <dbReference type="ARBA" id="ARBA00022692"/>
    </source>
</evidence>
<evidence type="ECO:0000256" key="3">
    <source>
        <dbReference type="ARBA" id="ARBA00022989"/>
    </source>
</evidence>
<feature type="transmembrane region" description="Helical" evidence="5">
    <location>
        <begin position="20"/>
        <end position="40"/>
    </location>
</feature>
<feature type="domain" description="ABC-2 type transporter transmembrane" evidence="6">
    <location>
        <begin position="264"/>
        <end position="460"/>
    </location>
</feature>
<dbReference type="PANTHER" id="PTHR19229:SF98">
    <property type="entry name" value="PHOSPHOLIPID-TRANSPORTING ATPASE ABCA3"/>
    <property type="match status" value="1"/>
</dbReference>
<dbReference type="Pfam" id="PF12698">
    <property type="entry name" value="ABC2_membrane_3"/>
    <property type="match status" value="1"/>
</dbReference>
<dbReference type="Proteomes" id="UP000694559">
    <property type="component" value="Unplaced"/>
</dbReference>
<name>A0A8C6XIW2_NAJNA</name>
<feature type="transmembrane region" description="Helical" evidence="5">
    <location>
        <begin position="373"/>
        <end position="391"/>
    </location>
</feature>
<evidence type="ECO:0000259" key="6">
    <source>
        <dbReference type="Pfam" id="PF12698"/>
    </source>
</evidence>
<feature type="transmembrane region" description="Helical" evidence="5">
    <location>
        <begin position="304"/>
        <end position="331"/>
    </location>
</feature>
<feature type="transmembrane region" description="Helical" evidence="5">
    <location>
        <begin position="474"/>
        <end position="499"/>
    </location>
</feature>
<dbReference type="GO" id="GO:0140359">
    <property type="term" value="F:ABC-type transporter activity"/>
    <property type="evidence" value="ECO:0007669"/>
    <property type="project" value="InterPro"/>
</dbReference>
<reference evidence="7" key="1">
    <citation type="submission" date="2025-08" db="UniProtKB">
        <authorList>
            <consortium name="Ensembl"/>
        </authorList>
    </citation>
    <scope>IDENTIFICATION</scope>
</reference>
<keyword evidence="4 5" id="KW-0472">Membrane</keyword>
<evidence type="ECO:0000313" key="8">
    <source>
        <dbReference type="Proteomes" id="UP000694559"/>
    </source>
</evidence>
<dbReference type="OrthoDB" id="6512918at2759"/>
<dbReference type="GO" id="GO:0016020">
    <property type="term" value="C:membrane"/>
    <property type="evidence" value="ECO:0007669"/>
    <property type="project" value="UniProtKB-SubCell"/>
</dbReference>
<comment type="subcellular location">
    <subcellularLocation>
        <location evidence="1">Membrane</location>
        <topology evidence="1">Multi-pass membrane protein</topology>
    </subcellularLocation>
</comment>
<feature type="transmembrane region" description="Helical" evidence="5">
    <location>
        <begin position="264"/>
        <end position="284"/>
    </location>
</feature>
<feature type="transmembrane region" description="Helical" evidence="5">
    <location>
        <begin position="441"/>
        <end position="462"/>
    </location>
</feature>
<keyword evidence="2 5" id="KW-0812">Transmembrane</keyword>
<dbReference type="PANTHER" id="PTHR19229">
    <property type="entry name" value="ATP-BINDING CASSETTE TRANSPORTER SUBFAMILY A ABCA"/>
    <property type="match status" value="1"/>
</dbReference>
<dbReference type="Ensembl" id="ENSNNAT00000015988.1">
    <property type="protein sequence ID" value="ENSNNAP00000015242.1"/>
    <property type="gene ID" value="ENSNNAG00000010239.1"/>
</dbReference>
<evidence type="ECO:0000256" key="5">
    <source>
        <dbReference type="SAM" id="Phobius"/>
    </source>
</evidence>
<keyword evidence="3 5" id="KW-1133">Transmembrane helix</keyword>
<dbReference type="AlphaFoldDB" id="A0A8C6XIW2"/>
<dbReference type="OMA" id="WTISTHR"/>
<keyword evidence="8" id="KW-1185">Reference proteome</keyword>
<evidence type="ECO:0000256" key="4">
    <source>
        <dbReference type="ARBA" id="ARBA00023136"/>
    </source>
</evidence>
<dbReference type="InterPro" id="IPR013525">
    <property type="entry name" value="ABC2_TM"/>
</dbReference>
<organism evidence="7 8">
    <name type="scientific">Naja naja</name>
    <name type="common">Indian cobra</name>
    <dbReference type="NCBI Taxonomy" id="35670"/>
    <lineage>
        <taxon>Eukaryota</taxon>
        <taxon>Metazoa</taxon>
        <taxon>Chordata</taxon>
        <taxon>Craniata</taxon>
        <taxon>Vertebrata</taxon>
        <taxon>Euteleostomi</taxon>
        <taxon>Lepidosauria</taxon>
        <taxon>Squamata</taxon>
        <taxon>Bifurcata</taxon>
        <taxon>Unidentata</taxon>
        <taxon>Episquamata</taxon>
        <taxon>Toxicofera</taxon>
        <taxon>Serpentes</taxon>
        <taxon>Colubroidea</taxon>
        <taxon>Elapidae</taxon>
        <taxon>Elapinae</taxon>
        <taxon>Naja</taxon>
    </lineage>
</organism>